<dbReference type="Pfam" id="PF09084">
    <property type="entry name" value="NMT1"/>
    <property type="match status" value="1"/>
</dbReference>
<evidence type="ECO:0000256" key="12">
    <source>
        <dbReference type="SAM" id="MobiDB-lite"/>
    </source>
</evidence>
<dbReference type="SUPFAM" id="SSF53850">
    <property type="entry name" value="Periplasmic binding protein-like II"/>
    <property type="match status" value="1"/>
</dbReference>
<evidence type="ECO:0000256" key="5">
    <source>
        <dbReference type="ARBA" id="ARBA00022679"/>
    </source>
</evidence>
<keyword evidence="5" id="KW-0808">Transferase</keyword>
<organism evidence="14 15">
    <name type="scientific">Volvox africanus</name>
    <dbReference type="NCBI Taxonomy" id="51714"/>
    <lineage>
        <taxon>Eukaryota</taxon>
        <taxon>Viridiplantae</taxon>
        <taxon>Chlorophyta</taxon>
        <taxon>core chlorophytes</taxon>
        <taxon>Chlorophyceae</taxon>
        <taxon>CS clade</taxon>
        <taxon>Chlamydomonadales</taxon>
        <taxon>Volvocaceae</taxon>
        <taxon>Volvox</taxon>
    </lineage>
</organism>
<comment type="subunit">
    <text evidence="4">Homodimer.</text>
</comment>
<dbReference type="AlphaFoldDB" id="A0A8J4BH77"/>
<comment type="catalytic activity">
    <reaction evidence="11">
        <text>N(6)-(pyridoxal phosphate)-L-lysyl-[4-amino-5-hydroxymethyl-2-methylpyrimidine phosphate synthase] + L-histidyl-[4-amino-5-hydroxymethyl-2-methylpyrimidine phosphate synthase] + 2 Fe(3+) + 4 H2O = L-lysyl-[4-amino-5-hydroxymethyl-2-methylpyrimidine phosphate synthase] + (2S)-2-amino-5-hydroxy-4-oxopentanoyl-[4-amino-5-hydroxymethyl-2-methylpyrimidine phosphate synthase] + 4-amino-2-methyl-5-(phosphooxymethyl)pyrimidine + 3-oxopropanoate + 2 Fe(2+) + 2 H(+)</text>
        <dbReference type="Rhea" id="RHEA:65756"/>
        <dbReference type="Rhea" id="RHEA-COMP:16892"/>
        <dbReference type="Rhea" id="RHEA-COMP:16893"/>
        <dbReference type="Rhea" id="RHEA-COMP:16894"/>
        <dbReference type="Rhea" id="RHEA-COMP:16895"/>
        <dbReference type="ChEBI" id="CHEBI:15377"/>
        <dbReference type="ChEBI" id="CHEBI:15378"/>
        <dbReference type="ChEBI" id="CHEBI:29033"/>
        <dbReference type="ChEBI" id="CHEBI:29034"/>
        <dbReference type="ChEBI" id="CHEBI:29969"/>
        <dbReference type="ChEBI" id="CHEBI:29979"/>
        <dbReference type="ChEBI" id="CHEBI:33190"/>
        <dbReference type="ChEBI" id="CHEBI:58354"/>
        <dbReference type="ChEBI" id="CHEBI:143915"/>
        <dbReference type="ChEBI" id="CHEBI:157692"/>
    </reaction>
    <physiologicalReaction direction="left-to-right" evidence="11">
        <dbReference type="Rhea" id="RHEA:65757"/>
    </physiologicalReaction>
</comment>
<proteinExistence type="inferred from homology"/>
<dbReference type="InterPro" id="IPR027939">
    <property type="entry name" value="NMT1/THI5"/>
</dbReference>
<protein>
    <recommendedName>
        <fullName evidence="10">Thiamine pyrimidine synthase</fullName>
    </recommendedName>
</protein>
<dbReference type="PANTHER" id="PTHR31528:SF1">
    <property type="entry name" value="4-AMINO-5-HYDROXYMETHYL-2-METHYLPYRIMIDINE PHOSPHATE SYNTHASE THI11-RELATED"/>
    <property type="match status" value="1"/>
</dbReference>
<dbReference type="GO" id="GO:0009229">
    <property type="term" value="P:thiamine diphosphate biosynthetic process"/>
    <property type="evidence" value="ECO:0007669"/>
    <property type="project" value="UniProtKB-UniPathway"/>
</dbReference>
<dbReference type="GO" id="GO:0009228">
    <property type="term" value="P:thiamine biosynthetic process"/>
    <property type="evidence" value="ECO:0007669"/>
    <property type="project" value="UniProtKB-KW"/>
</dbReference>
<evidence type="ECO:0000256" key="2">
    <source>
        <dbReference type="ARBA" id="ARBA00004948"/>
    </source>
</evidence>
<evidence type="ECO:0000256" key="8">
    <source>
        <dbReference type="ARBA" id="ARBA00022977"/>
    </source>
</evidence>
<comment type="caution">
    <text evidence="14">The sequence shown here is derived from an EMBL/GenBank/DDBJ whole genome shotgun (WGS) entry which is preliminary data.</text>
</comment>
<evidence type="ECO:0000256" key="7">
    <source>
        <dbReference type="ARBA" id="ARBA00022898"/>
    </source>
</evidence>
<dbReference type="Proteomes" id="UP000747399">
    <property type="component" value="Unassembled WGS sequence"/>
</dbReference>
<feature type="region of interest" description="Disordered" evidence="12">
    <location>
        <begin position="307"/>
        <end position="328"/>
    </location>
</feature>
<dbReference type="UniPathway" id="UPA00060"/>
<feature type="domain" description="SsuA/THI5-like" evidence="13">
    <location>
        <begin position="16"/>
        <end position="238"/>
    </location>
</feature>
<dbReference type="PANTHER" id="PTHR31528">
    <property type="entry name" value="4-AMINO-5-HYDROXYMETHYL-2-METHYLPYRIMIDINE PHOSPHATE SYNTHASE THI11-RELATED"/>
    <property type="match status" value="1"/>
</dbReference>
<name>A0A8J4BH77_9CHLO</name>
<sequence length="354" mass="38326">MLTPVHVGIALDWTPNTNHTGFYIAKHKGWYSDAGLDVKILSPHVDNYKATPASRVADGSCMFCVTPSESVISAHTWGDAPGAKPKFVAVATLLQDSTSAIVTLASSGISRPAQLDGKTYASYGARFEGRIVQQLIRNDGGAGDFNESTPPMLSIWDTMLKGEADATWVFLGWEGIEAKRRGVELNAFGLEQYKVPYGYSPLLVAHPDTIRDQPDVVRGFLAATARAYEWAAAHPAEAAEVLLEAVVSEHEQAPLPKPLDPEVVRESQVYLSSHFLDASGRWGLMQPSVWSSFVDWLSDSGLLTRKVQSRQPQPGTLTTSLDGLRAGDVGEKVPREEVDVAALFTNDLLPNPAA</sequence>
<evidence type="ECO:0000256" key="1">
    <source>
        <dbReference type="ARBA" id="ARBA00003469"/>
    </source>
</evidence>
<evidence type="ECO:0000259" key="13">
    <source>
        <dbReference type="Pfam" id="PF09084"/>
    </source>
</evidence>
<keyword evidence="9" id="KW-0408">Iron</keyword>
<dbReference type="Gene3D" id="3.40.190.10">
    <property type="entry name" value="Periplasmic binding protein-like II"/>
    <property type="match status" value="2"/>
</dbReference>
<evidence type="ECO:0000313" key="15">
    <source>
        <dbReference type="Proteomes" id="UP000747399"/>
    </source>
</evidence>
<evidence type="ECO:0000256" key="4">
    <source>
        <dbReference type="ARBA" id="ARBA00011738"/>
    </source>
</evidence>
<reference evidence="14" key="1">
    <citation type="journal article" date="2021" name="Proc. Natl. Acad. Sci. U.S.A.">
        <title>Three genomes in the algal genus Volvox reveal the fate of a haploid sex-determining region after a transition to homothallism.</title>
        <authorList>
            <person name="Yamamoto K."/>
            <person name="Hamaji T."/>
            <person name="Kawai-Toyooka H."/>
            <person name="Matsuzaki R."/>
            <person name="Takahashi F."/>
            <person name="Nishimura Y."/>
            <person name="Kawachi M."/>
            <person name="Noguchi H."/>
            <person name="Minakuchi Y."/>
            <person name="Umen J.G."/>
            <person name="Toyoda A."/>
            <person name="Nozaki H."/>
        </authorList>
    </citation>
    <scope>NUCLEOTIDE SEQUENCE</scope>
    <source>
        <strain evidence="14">NIES-3780</strain>
    </source>
</reference>
<evidence type="ECO:0000256" key="11">
    <source>
        <dbReference type="ARBA" id="ARBA00048179"/>
    </source>
</evidence>
<comment type="similarity">
    <text evidence="3">Belongs to the NMT1/THI5 family.</text>
</comment>
<evidence type="ECO:0000256" key="6">
    <source>
        <dbReference type="ARBA" id="ARBA00022723"/>
    </source>
</evidence>
<evidence type="ECO:0000256" key="10">
    <source>
        <dbReference type="ARBA" id="ARBA00033171"/>
    </source>
</evidence>
<keyword evidence="8" id="KW-0784">Thiamine biosynthesis</keyword>
<evidence type="ECO:0000256" key="9">
    <source>
        <dbReference type="ARBA" id="ARBA00023004"/>
    </source>
</evidence>
<keyword evidence="6" id="KW-0479">Metal-binding</keyword>
<comment type="pathway">
    <text evidence="2">Cofactor biosynthesis; thiamine diphosphate biosynthesis.</text>
</comment>
<dbReference type="GO" id="GO:0016740">
    <property type="term" value="F:transferase activity"/>
    <property type="evidence" value="ECO:0007669"/>
    <property type="project" value="UniProtKB-KW"/>
</dbReference>
<accession>A0A8J4BH77</accession>
<feature type="compositionally biased region" description="Polar residues" evidence="12">
    <location>
        <begin position="309"/>
        <end position="321"/>
    </location>
</feature>
<keyword evidence="7" id="KW-0663">Pyridoxal phosphate</keyword>
<dbReference type="InterPro" id="IPR015168">
    <property type="entry name" value="SsuA/THI5"/>
</dbReference>
<keyword evidence="15" id="KW-1185">Reference proteome</keyword>
<dbReference type="EMBL" id="BNCO01000041">
    <property type="protein sequence ID" value="GIL60664.1"/>
    <property type="molecule type" value="Genomic_DNA"/>
</dbReference>
<evidence type="ECO:0000313" key="14">
    <source>
        <dbReference type="EMBL" id="GIL60664.1"/>
    </source>
</evidence>
<gene>
    <name evidence="14" type="ORF">Vafri_15202</name>
</gene>
<dbReference type="GO" id="GO:0046872">
    <property type="term" value="F:metal ion binding"/>
    <property type="evidence" value="ECO:0007669"/>
    <property type="project" value="UniProtKB-KW"/>
</dbReference>
<comment type="function">
    <text evidence="1">Responsible for the formation of the pyrimidine heterocycle in the thiamine biosynthesis pathway. Catalyzes the formation of hydroxymethylpyrimidine phosphate (HMP-P) from histidine and pyridoxal phosphate (PLP). The protein uses PLP and the active site histidine to form HMP-P, generating an inactive enzyme. The enzyme can only undergo a single turnover, which suggests it is a suicide enzyme.</text>
</comment>
<evidence type="ECO:0000256" key="3">
    <source>
        <dbReference type="ARBA" id="ARBA00009406"/>
    </source>
</evidence>